<reference evidence="8 9" key="1">
    <citation type="journal article" date="2015" name="Genome Announc.">
        <title>Expanding the biotechnology potential of lactobacilli through comparative genomics of 213 strains and associated genera.</title>
        <authorList>
            <person name="Sun Z."/>
            <person name="Harris H.M."/>
            <person name="McCann A."/>
            <person name="Guo C."/>
            <person name="Argimon S."/>
            <person name="Zhang W."/>
            <person name="Yang X."/>
            <person name="Jeffery I.B."/>
            <person name="Cooney J.C."/>
            <person name="Kagawa T.F."/>
            <person name="Liu W."/>
            <person name="Song Y."/>
            <person name="Salvetti E."/>
            <person name="Wrobel A."/>
            <person name="Rasinkangas P."/>
            <person name="Parkhill J."/>
            <person name="Rea M.C."/>
            <person name="O'Sullivan O."/>
            <person name="Ritari J."/>
            <person name="Douillard F.P."/>
            <person name="Paul Ross R."/>
            <person name="Yang R."/>
            <person name="Briner A.E."/>
            <person name="Felis G.E."/>
            <person name="de Vos W.M."/>
            <person name="Barrangou R."/>
            <person name="Klaenhammer T.R."/>
            <person name="Caufield P.W."/>
            <person name="Cui Y."/>
            <person name="Zhang H."/>
            <person name="O'Toole P.W."/>
        </authorList>
    </citation>
    <scope>NUCLEOTIDE SEQUENCE [LARGE SCALE GENOMIC DNA]</scope>
    <source>
        <strain evidence="8 9">DSM 20515</strain>
    </source>
</reference>
<dbReference type="InterPro" id="IPR015422">
    <property type="entry name" value="PyrdxlP-dep_Trfase_small"/>
</dbReference>
<dbReference type="EMBL" id="AYYR01000039">
    <property type="protein sequence ID" value="KRM76093.1"/>
    <property type="molecule type" value="Genomic_DNA"/>
</dbReference>
<evidence type="ECO:0000259" key="7">
    <source>
        <dbReference type="Pfam" id="PF00155"/>
    </source>
</evidence>
<accession>A0A0R2B9L5</accession>
<evidence type="ECO:0000313" key="8">
    <source>
        <dbReference type="EMBL" id="KRM76093.1"/>
    </source>
</evidence>
<dbReference type="GO" id="GO:0006520">
    <property type="term" value="P:amino acid metabolic process"/>
    <property type="evidence" value="ECO:0007669"/>
    <property type="project" value="InterPro"/>
</dbReference>
<dbReference type="SUPFAM" id="SSF53383">
    <property type="entry name" value="PLP-dependent transferases"/>
    <property type="match status" value="1"/>
</dbReference>
<dbReference type="PATRIC" id="fig|1423733.4.peg.2021"/>
<evidence type="ECO:0000313" key="9">
    <source>
        <dbReference type="Proteomes" id="UP000051845"/>
    </source>
</evidence>
<organism evidence="8 9">
    <name type="scientific">Secundilactobacillus collinoides DSM 20515 = JCM 1123</name>
    <dbReference type="NCBI Taxonomy" id="1423733"/>
    <lineage>
        <taxon>Bacteria</taxon>
        <taxon>Bacillati</taxon>
        <taxon>Bacillota</taxon>
        <taxon>Bacilli</taxon>
        <taxon>Lactobacillales</taxon>
        <taxon>Lactobacillaceae</taxon>
        <taxon>Secundilactobacillus</taxon>
    </lineage>
</organism>
<comment type="caution">
    <text evidence="8">The sequence shown here is derived from an EMBL/GenBank/DDBJ whole genome shotgun (WGS) entry which is preliminary data.</text>
</comment>
<dbReference type="PANTHER" id="PTHR46383:SF4">
    <property type="entry name" value="AMINOTRANSFERASE"/>
    <property type="match status" value="1"/>
</dbReference>
<feature type="domain" description="Aminotransferase class I/classII large" evidence="7">
    <location>
        <begin position="37"/>
        <end position="387"/>
    </location>
</feature>
<dbReference type="InterPro" id="IPR004838">
    <property type="entry name" value="NHTrfase_class1_PyrdxlP-BS"/>
</dbReference>
<dbReference type="Pfam" id="PF00155">
    <property type="entry name" value="Aminotran_1_2"/>
    <property type="match status" value="1"/>
</dbReference>
<dbReference type="InterPro" id="IPR015421">
    <property type="entry name" value="PyrdxlP-dep_Trfase_major"/>
</dbReference>
<dbReference type="InterPro" id="IPR050596">
    <property type="entry name" value="AspAT/PAT-like"/>
</dbReference>
<dbReference type="GO" id="GO:0030170">
    <property type="term" value="F:pyridoxal phosphate binding"/>
    <property type="evidence" value="ECO:0007669"/>
    <property type="project" value="InterPro"/>
</dbReference>
<evidence type="ECO:0000256" key="1">
    <source>
        <dbReference type="ARBA" id="ARBA00001933"/>
    </source>
</evidence>
<dbReference type="FunFam" id="3.40.640.10:FF:000033">
    <property type="entry name" value="Aspartate aminotransferase"/>
    <property type="match status" value="1"/>
</dbReference>
<evidence type="ECO:0000256" key="5">
    <source>
        <dbReference type="ARBA" id="ARBA00022898"/>
    </source>
</evidence>
<dbReference type="Gene3D" id="3.90.1150.10">
    <property type="entry name" value="Aspartate Aminotransferase, domain 1"/>
    <property type="match status" value="1"/>
</dbReference>
<proteinExistence type="inferred from homology"/>
<dbReference type="STRING" id="33960.TY91_15265"/>
<evidence type="ECO:0000256" key="4">
    <source>
        <dbReference type="ARBA" id="ARBA00022679"/>
    </source>
</evidence>
<dbReference type="CDD" id="cd00609">
    <property type="entry name" value="AAT_like"/>
    <property type="match status" value="1"/>
</dbReference>
<evidence type="ECO:0000256" key="3">
    <source>
        <dbReference type="ARBA" id="ARBA00022576"/>
    </source>
</evidence>
<dbReference type="InterPro" id="IPR015424">
    <property type="entry name" value="PyrdxlP-dep_Trfase"/>
</dbReference>
<dbReference type="PANTHER" id="PTHR46383">
    <property type="entry name" value="ASPARTATE AMINOTRANSFERASE"/>
    <property type="match status" value="1"/>
</dbReference>
<dbReference type="Gene3D" id="3.40.640.10">
    <property type="entry name" value="Type I PLP-dependent aspartate aminotransferase-like (Major domain)"/>
    <property type="match status" value="1"/>
</dbReference>
<keyword evidence="3 6" id="KW-0032">Aminotransferase</keyword>
<comment type="cofactor">
    <cofactor evidence="1 6">
        <name>pyridoxal 5'-phosphate</name>
        <dbReference type="ChEBI" id="CHEBI:597326"/>
    </cofactor>
</comment>
<dbReference type="Proteomes" id="UP000051845">
    <property type="component" value="Unassembled WGS sequence"/>
</dbReference>
<comment type="similarity">
    <text evidence="2 6">Belongs to the class-I pyridoxal-phosphate-dependent aminotransferase family.</text>
</comment>
<name>A0A0R2B9L5_SECCO</name>
<dbReference type="AlphaFoldDB" id="A0A0R2B9L5"/>
<dbReference type="GO" id="GO:0008483">
    <property type="term" value="F:transaminase activity"/>
    <property type="evidence" value="ECO:0007669"/>
    <property type="project" value="UniProtKB-KW"/>
</dbReference>
<keyword evidence="4 6" id="KW-0808">Transferase</keyword>
<dbReference type="EC" id="2.6.1.-" evidence="6"/>
<gene>
    <name evidence="8" type="ORF">FC82_GL001921</name>
</gene>
<protein>
    <recommendedName>
        <fullName evidence="6">Aminotransferase</fullName>
        <ecNumber evidence="6">2.6.1.-</ecNumber>
    </recommendedName>
</protein>
<keyword evidence="5" id="KW-0663">Pyridoxal phosphate</keyword>
<dbReference type="PROSITE" id="PS00105">
    <property type="entry name" value="AA_TRANSFER_CLASS_1"/>
    <property type="match status" value="1"/>
</dbReference>
<dbReference type="InterPro" id="IPR004839">
    <property type="entry name" value="Aminotransferase_I/II_large"/>
</dbReference>
<sequence length="400" mass="43552">MMPKLASELSGQVNERLNQVGPSGIREFDRRVSAVPDIIKLTLGEPDLNTPEHVKQAGIKSIQENDTHYSAQKGTIELRRAISGYLKKSQNLDYDPETEIIATVGATEAITATFLAMLNPGDKVIIPTPAFALYFPLVTIAGAELIMVDTSKDGFILTPEKLESVLKKEGSAVKAILLNYPGNPTGVEYPRETIEALADVIREHHMYVIADEIYCELTYGVDHFSIAKILPERTVLINGLSKSHAMTGWRMGYIAAPAEFTANATKMHAFMVTSPSNPAQAAATEALTNGLDDPIEMRKIYQKRRDFVEAAVKDIGLDMATPSGAFYAFVKIPDAFGTDDVRFAETLAKEAKVGGVPGSAFGAGGEGYIRFSYAASDEKLHEAMKRLKNYVKSLTASQVN</sequence>
<evidence type="ECO:0000256" key="2">
    <source>
        <dbReference type="ARBA" id="ARBA00007441"/>
    </source>
</evidence>
<evidence type="ECO:0000256" key="6">
    <source>
        <dbReference type="RuleBase" id="RU000481"/>
    </source>
</evidence>